<dbReference type="EMBL" id="VBQZ03000036">
    <property type="protein sequence ID" value="MXQ87013.1"/>
    <property type="molecule type" value="Genomic_DNA"/>
</dbReference>
<accession>A0A6B0RI30</accession>
<dbReference type="Proteomes" id="UP000322234">
    <property type="component" value="Unassembled WGS sequence"/>
</dbReference>
<reference evidence="1" key="1">
    <citation type="submission" date="2019-10" db="EMBL/GenBank/DDBJ databases">
        <title>The sequence and de novo assembly of the wild yak genome.</title>
        <authorList>
            <person name="Liu Y."/>
        </authorList>
    </citation>
    <scope>NUCLEOTIDE SEQUENCE [LARGE SCALE GENOMIC DNA]</scope>
    <source>
        <strain evidence="1">WY2019</strain>
    </source>
</reference>
<keyword evidence="2" id="KW-1185">Reference proteome</keyword>
<protein>
    <submittedName>
        <fullName evidence="1">Uncharacterized protein</fullName>
    </submittedName>
</protein>
<proteinExistence type="predicted"/>
<gene>
    <name evidence="1" type="ORF">E5288_WYG007795</name>
</gene>
<sequence>MVTGSPKKRLKCEEDTMPHGATLLFSGKPDPSAAKGKVTSGPLLTVPTTGYDLCGTTQLAVARQQMGINCAWVPSVLLWSSGNAEPRAGIILSPRQLFPRNPSLFSRSPSHPANGKGPKFTLLLGPCSASFAPSTPVAL</sequence>
<dbReference type="AlphaFoldDB" id="A0A6B0RI30"/>
<comment type="caution">
    <text evidence="1">The sequence shown here is derived from an EMBL/GenBank/DDBJ whole genome shotgun (WGS) entry which is preliminary data.</text>
</comment>
<organism evidence="1 2">
    <name type="scientific">Bos mutus</name>
    <name type="common">wild yak</name>
    <dbReference type="NCBI Taxonomy" id="72004"/>
    <lineage>
        <taxon>Eukaryota</taxon>
        <taxon>Metazoa</taxon>
        <taxon>Chordata</taxon>
        <taxon>Craniata</taxon>
        <taxon>Vertebrata</taxon>
        <taxon>Euteleostomi</taxon>
        <taxon>Mammalia</taxon>
        <taxon>Eutheria</taxon>
        <taxon>Laurasiatheria</taxon>
        <taxon>Artiodactyla</taxon>
        <taxon>Ruminantia</taxon>
        <taxon>Pecora</taxon>
        <taxon>Bovidae</taxon>
        <taxon>Bovinae</taxon>
        <taxon>Bos</taxon>
    </lineage>
</organism>
<evidence type="ECO:0000313" key="2">
    <source>
        <dbReference type="Proteomes" id="UP000322234"/>
    </source>
</evidence>
<name>A0A6B0RI30_9CETA</name>
<evidence type="ECO:0000313" key="1">
    <source>
        <dbReference type="EMBL" id="MXQ87013.1"/>
    </source>
</evidence>